<comment type="caution">
    <text evidence="4">The sequence shown here is derived from an EMBL/GenBank/DDBJ whole genome shotgun (WGS) entry which is preliminary data.</text>
</comment>
<feature type="region of interest" description="Disordered" evidence="2">
    <location>
        <begin position="266"/>
        <end position="285"/>
    </location>
</feature>
<keyword evidence="1" id="KW-0479">Metal-binding</keyword>
<evidence type="ECO:0000256" key="1">
    <source>
        <dbReference type="PROSITE-ProRule" id="PRU00047"/>
    </source>
</evidence>
<reference evidence="4" key="1">
    <citation type="submission" date="2022-02" db="EMBL/GenBank/DDBJ databases">
        <authorList>
            <person name="Henning P.M."/>
            <person name="McCubbin A.G."/>
            <person name="Shore J.S."/>
        </authorList>
    </citation>
    <scope>NUCLEOTIDE SEQUENCE</scope>
    <source>
        <strain evidence="4">F60SS</strain>
        <tissue evidence="4">Leaves</tissue>
    </source>
</reference>
<dbReference type="PANTHER" id="PTHR31286:SF99">
    <property type="entry name" value="DUF4283 DOMAIN-CONTAINING PROTEIN"/>
    <property type="match status" value="1"/>
</dbReference>
<dbReference type="PROSITE" id="PS50158">
    <property type="entry name" value="ZF_CCHC"/>
    <property type="match status" value="1"/>
</dbReference>
<dbReference type="GO" id="GO:0003676">
    <property type="term" value="F:nucleic acid binding"/>
    <property type="evidence" value="ECO:0007669"/>
    <property type="project" value="InterPro"/>
</dbReference>
<accession>A0A9Q0JBU5</accession>
<dbReference type="InterPro" id="IPR040256">
    <property type="entry name" value="At4g02000-like"/>
</dbReference>
<evidence type="ECO:0000259" key="3">
    <source>
        <dbReference type="PROSITE" id="PS50158"/>
    </source>
</evidence>
<keyword evidence="5" id="KW-1185">Reference proteome</keyword>
<evidence type="ECO:0000313" key="5">
    <source>
        <dbReference type="Proteomes" id="UP001141552"/>
    </source>
</evidence>
<feature type="domain" description="CCHC-type" evidence="3">
    <location>
        <begin position="124"/>
        <end position="139"/>
    </location>
</feature>
<keyword evidence="1" id="KW-0863">Zinc-finger</keyword>
<dbReference type="AlphaFoldDB" id="A0A9Q0JBU5"/>
<evidence type="ECO:0000256" key="2">
    <source>
        <dbReference type="SAM" id="MobiDB-lite"/>
    </source>
</evidence>
<sequence length="472" mass="50919">MVSFLNKADRVKVLTDGPWILLGHYLTVEAWRPQFDPVAHKVTTVVAWVQLPGLSCEYYDRPLLNAVCNEIGVMVRVDYNTDEALRGKFARVAIELDLSKPLQSKVCVDGKWYFVSYENLPDICFECGHVGHNLSTCPSRSLAAPLPLPSSAGPISHGVSAVGEGITSSGTQQLGSALAPSGRVFGPWMVVQRRQRRPPKQPGEAGPRKETTDLVQAKKSGSRYDVLMDYETVARPVENTKGKEMQIMPQSSANVNAITEGITFPRTGSAVPASSSTKAGGKQLRVKDQARAATVEPNRAQTTQQILKPTKESTISSKKLATEIVTETLTSSAQVVVIDGSYSDNTSPATPSFTKTSTTNPIQTHAQTSAGKITTGLRKVSTKQTPYSRVIIPDKHVTPTNNQYTSRVGFLDISFAGNPKPPEGSTIQNSDIRAIDASPGESMDMDSKDKEPLTNEASSATTAMGVARTELQ</sequence>
<dbReference type="InterPro" id="IPR001878">
    <property type="entry name" value="Znf_CCHC"/>
</dbReference>
<dbReference type="GO" id="GO:0008270">
    <property type="term" value="F:zinc ion binding"/>
    <property type="evidence" value="ECO:0007669"/>
    <property type="project" value="UniProtKB-KW"/>
</dbReference>
<feature type="region of interest" description="Disordered" evidence="2">
    <location>
        <begin position="416"/>
        <end position="472"/>
    </location>
</feature>
<dbReference type="OrthoDB" id="1720039at2759"/>
<keyword evidence="1" id="KW-0862">Zinc</keyword>
<dbReference type="PANTHER" id="PTHR31286">
    <property type="entry name" value="GLYCINE-RICH CELL WALL STRUCTURAL PROTEIN 1.8-LIKE"/>
    <property type="match status" value="1"/>
</dbReference>
<protein>
    <recommendedName>
        <fullName evidence="3">CCHC-type domain-containing protein</fullName>
    </recommendedName>
</protein>
<proteinExistence type="predicted"/>
<name>A0A9Q0JBU5_9ROSI</name>
<feature type="region of interest" description="Disordered" evidence="2">
    <location>
        <begin position="194"/>
        <end position="213"/>
    </location>
</feature>
<organism evidence="4 5">
    <name type="scientific">Turnera subulata</name>
    <dbReference type="NCBI Taxonomy" id="218843"/>
    <lineage>
        <taxon>Eukaryota</taxon>
        <taxon>Viridiplantae</taxon>
        <taxon>Streptophyta</taxon>
        <taxon>Embryophyta</taxon>
        <taxon>Tracheophyta</taxon>
        <taxon>Spermatophyta</taxon>
        <taxon>Magnoliopsida</taxon>
        <taxon>eudicotyledons</taxon>
        <taxon>Gunneridae</taxon>
        <taxon>Pentapetalae</taxon>
        <taxon>rosids</taxon>
        <taxon>fabids</taxon>
        <taxon>Malpighiales</taxon>
        <taxon>Passifloraceae</taxon>
        <taxon>Turnera</taxon>
    </lineage>
</organism>
<reference evidence="4" key="2">
    <citation type="journal article" date="2023" name="Plants (Basel)">
        <title>Annotation of the Turnera subulata (Passifloraceae) Draft Genome Reveals the S-Locus Evolved after the Divergence of Turneroideae from Passifloroideae in a Stepwise Manner.</title>
        <authorList>
            <person name="Henning P.M."/>
            <person name="Roalson E.H."/>
            <person name="Mir W."/>
            <person name="McCubbin A.G."/>
            <person name="Shore J.S."/>
        </authorList>
    </citation>
    <scope>NUCLEOTIDE SEQUENCE</scope>
    <source>
        <strain evidence="4">F60SS</strain>
    </source>
</reference>
<dbReference type="EMBL" id="JAKUCV010004003">
    <property type="protein sequence ID" value="KAJ4836881.1"/>
    <property type="molecule type" value="Genomic_DNA"/>
</dbReference>
<dbReference type="Proteomes" id="UP001141552">
    <property type="component" value="Unassembled WGS sequence"/>
</dbReference>
<evidence type="ECO:0000313" key="4">
    <source>
        <dbReference type="EMBL" id="KAJ4836881.1"/>
    </source>
</evidence>
<gene>
    <name evidence="4" type="ORF">Tsubulata_015778</name>
</gene>